<dbReference type="EMBL" id="DS028140">
    <property type="protein sequence ID" value="EEY59325.1"/>
    <property type="molecule type" value="Genomic_DNA"/>
</dbReference>
<dbReference type="VEuPathDB" id="FungiDB:PITG_11320"/>
<proteinExistence type="predicted"/>
<dbReference type="GeneID" id="9473413"/>
<reference evidence="2" key="1">
    <citation type="journal article" date="2009" name="Nature">
        <title>Genome sequence and analysis of the Irish potato famine pathogen Phytophthora infestans.</title>
        <authorList>
            <consortium name="The Broad Institute Genome Sequencing Platform"/>
            <person name="Haas B.J."/>
            <person name="Kamoun S."/>
            <person name="Zody M.C."/>
            <person name="Jiang R.H."/>
            <person name="Handsaker R.E."/>
            <person name="Cano L.M."/>
            <person name="Grabherr M."/>
            <person name="Kodira C.D."/>
            <person name="Raffaele S."/>
            <person name="Torto-Alalibo T."/>
            <person name="Bozkurt T.O."/>
            <person name="Ah-Fong A.M."/>
            <person name="Alvarado L."/>
            <person name="Anderson V.L."/>
            <person name="Armstrong M.R."/>
            <person name="Avrova A."/>
            <person name="Baxter L."/>
            <person name="Beynon J."/>
            <person name="Boevink P.C."/>
            <person name="Bollmann S.R."/>
            <person name="Bos J.I."/>
            <person name="Bulone V."/>
            <person name="Cai G."/>
            <person name="Cakir C."/>
            <person name="Carrington J.C."/>
            <person name="Chawner M."/>
            <person name="Conti L."/>
            <person name="Costanzo S."/>
            <person name="Ewan R."/>
            <person name="Fahlgren N."/>
            <person name="Fischbach M.A."/>
            <person name="Fugelstad J."/>
            <person name="Gilroy E.M."/>
            <person name="Gnerre S."/>
            <person name="Green P.J."/>
            <person name="Grenville-Briggs L.J."/>
            <person name="Griffith J."/>
            <person name="Grunwald N.J."/>
            <person name="Horn K."/>
            <person name="Horner N.R."/>
            <person name="Hu C.H."/>
            <person name="Huitema E."/>
            <person name="Jeong D.H."/>
            <person name="Jones A.M."/>
            <person name="Jones J.D."/>
            <person name="Jones R.W."/>
            <person name="Karlsson E.K."/>
            <person name="Kunjeti S.G."/>
            <person name="Lamour K."/>
            <person name="Liu Z."/>
            <person name="Ma L."/>
            <person name="Maclean D."/>
            <person name="Chibucos M.C."/>
            <person name="McDonald H."/>
            <person name="McWalters J."/>
            <person name="Meijer H.J."/>
            <person name="Morgan W."/>
            <person name="Morris P.F."/>
            <person name="Munro C.A."/>
            <person name="O'Neill K."/>
            <person name="Ospina-Giraldo M."/>
            <person name="Pinzon A."/>
            <person name="Pritchard L."/>
            <person name="Ramsahoye B."/>
            <person name="Ren Q."/>
            <person name="Restrepo S."/>
            <person name="Roy S."/>
            <person name="Sadanandom A."/>
            <person name="Savidor A."/>
            <person name="Schornack S."/>
            <person name="Schwartz D.C."/>
            <person name="Schumann U.D."/>
            <person name="Schwessinger B."/>
            <person name="Seyer L."/>
            <person name="Sharpe T."/>
            <person name="Silvar C."/>
            <person name="Song J."/>
            <person name="Studholme D.J."/>
            <person name="Sykes S."/>
            <person name="Thines M."/>
            <person name="van de Vondervoort P.J."/>
            <person name="Phuntumart V."/>
            <person name="Wawra S."/>
            <person name="Weide R."/>
            <person name="Win J."/>
            <person name="Young C."/>
            <person name="Zhou S."/>
            <person name="Fry W."/>
            <person name="Meyers B.C."/>
            <person name="van West P."/>
            <person name="Ristaino J."/>
            <person name="Govers F."/>
            <person name="Birch P.R."/>
            <person name="Whisson S.C."/>
            <person name="Judelson H.S."/>
            <person name="Nusbaum C."/>
        </authorList>
    </citation>
    <scope>NUCLEOTIDE SEQUENCE [LARGE SCALE GENOMIC DNA]</scope>
    <source>
        <strain evidence="2">T30-4</strain>
    </source>
</reference>
<accession>D0NIJ1</accession>
<dbReference type="Proteomes" id="UP000006643">
    <property type="component" value="Unassembled WGS sequence"/>
</dbReference>
<dbReference type="InParanoid" id="D0NIJ1"/>
<organism evidence="1 2">
    <name type="scientific">Phytophthora infestans (strain T30-4)</name>
    <name type="common">Potato late blight agent</name>
    <dbReference type="NCBI Taxonomy" id="403677"/>
    <lineage>
        <taxon>Eukaryota</taxon>
        <taxon>Sar</taxon>
        <taxon>Stramenopiles</taxon>
        <taxon>Oomycota</taxon>
        <taxon>Peronosporomycetes</taxon>
        <taxon>Peronosporales</taxon>
        <taxon>Peronosporaceae</taxon>
        <taxon>Phytophthora</taxon>
    </lineage>
</organism>
<dbReference type="AlphaFoldDB" id="D0NIJ1"/>
<evidence type="ECO:0000313" key="2">
    <source>
        <dbReference type="Proteomes" id="UP000006643"/>
    </source>
</evidence>
<dbReference type="RefSeq" id="XP_002900935.1">
    <property type="nucleotide sequence ID" value="XM_002900889.1"/>
</dbReference>
<name>D0NIJ1_PHYIT</name>
<evidence type="ECO:0000313" key="1">
    <source>
        <dbReference type="EMBL" id="EEY59325.1"/>
    </source>
</evidence>
<sequence>MLKGTNKPCCLFMLVTSNVVEDGDVEMTVPQPVYEFICAPPLAKSEQGALIPWYRDWNHYQDKITNAVL</sequence>
<dbReference type="HOGENOM" id="CLU_2781395_0_0_1"/>
<dbReference type="KEGG" id="pif:PITG_11320"/>
<gene>
    <name evidence="1" type="ORF">PITG_11320</name>
</gene>
<protein>
    <submittedName>
        <fullName evidence="1">Uncharacterized protein</fullName>
    </submittedName>
</protein>
<dbReference type="OrthoDB" id="120054at2759"/>
<keyword evidence="2" id="KW-1185">Reference proteome</keyword>